<dbReference type="GO" id="GO:0004252">
    <property type="term" value="F:serine-type endopeptidase activity"/>
    <property type="evidence" value="ECO:0007669"/>
    <property type="project" value="InterPro"/>
</dbReference>
<evidence type="ECO:0000313" key="5">
    <source>
        <dbReference type="Proteomes" id="UP000091846"/>
    </source>
</evidence>
<dbReference type="InterPro" id="IPR009003">
    <property type="entry name" value="Peptidase_S1_PA"/>
</dbReference>
<dbReference type="Proteomes" id="UP000091846">
    <property type="component" value="Unassembled WGS sequence"/>
</dbReference>
<evidence type="ECO:0000256" key="2">
    <source>
        <dbReference type="SAM" id="Phobius"/>
    </source>
</evidence>
<organism evidence="4 5">
    <name type="scientific">Mycobacterium colombiense</name>
    <dbReference type="NCBI Taxonomy" id="339268"/>
    <lineage>
        <taxon>Bacteria</taxon>
        <taxon>Bacillati</taxon>
        <taxon>Actinomycetota</taxon>
        <taxon>Actinomycetes</taxon>
        <taxon>Mycobacteriales</taxon>
        <taxon>Mycobacteriaceae</taxon>
        <taxon>Mycobacterium</taxon>
        <taxon>Mycobacterium avium complex (MAC)</taxon>
    </lineage>
</organism>
<dbReference type="Pfam" id="PF13365">
    <property type="entry name" value="Trypsin_2"/>
    <property type="match status" value="1"/>
</dbReference>
<feature type="transmembrane region" description="Helical" evidence="2">
    <location>
        <begin position="337"/>
        <end position="359"/>
    </location>
</feature>
<dbReference type="EMBL" id="LZKI01000006">
    <property type="protein sequence ID" value="OBI46866.1"/>
    <property type="molecule type" value="Genomic_DNA"/>
</dbReference>
<evidence type="ECO:0000256" key="3">
    <source>
        <dbReference type="SAM" id="SignalP"/>
    </source>
</evidence>
<evidence type="ECO:0000256" key="1">
    <source>
        <dbReference type="SAM" id="MobiDB-lite"/>
    </source>
</evidence>
<feature type="region of interest" description="Disordered" evidence="1">
    <location>
        <begin position="235"/>
        <end position="258"/>
    </location>
</feature>
<protein>
    <recommendedName>
        <fullName evidence="6">Serine protease</fullName>
    </recommendedName>
</protein>
<evidence type="ECO:0008006" key="6">
    <source>
        <dbReference type="Google" id="ProtNLM"/>
    </source>
</evidence>
<keyword evidence="2" id="KW-1133">Transmembrane helix</keyword>
<dbReference type="Gene3D" id="2.40.10.10">
    <property type="entry name" value="Trypsin-like serine proteases"/>
    <property type="match status" value="1"/>
</dbReference>
<dbReference type="GO" id="GO:0016485">
    <property type="term" value="P:protein processing"/>
    <property type="evidence" value="ECO:0007669"/>
    <property type="project" value="InterPro"/>
</dbReference>
<keyword evidence="3" id="KW-0732">Signal</keyword>
<feature type="compositionally biased region" description="Polar residues" evidence="1">
    <location>
        <begin position="429"/>
        <end position="438"/>
    </location>
</feature>
<dbReference type="PANTHER" id="PTHR21004:SF0">
    <property type="entry name" value="PEROXISOMAL LEADER PEPTIDE-PROCESSING PROTEASE"/>
    <property type="match status" value="1"/>
</dbReference>
<dbReference type="AlphaFoldDB" id="A0A1A2ZCN3"/>
<reference evidence="4 5" key="1">
    <citation type="submission" date="2016-06" db="EMBL/GenBank/DDBJ databases">
        <authorList>
            <person name="Kjaerup R.B."/>
            <person name="Dalgaard T.S."/>
            <person name="Juul-Madsen H.R."/>
        </authorList>
    </citation>
    <scope>NUCLEOTIDE SEQUENCE [LARGE SCALE GENOMIC DNA]</scope>
    <source>
        <strain evidence="4 5">E1334</strain>
    </source>
</reference>
<name>A0A1A2ZCN3_9MYCO</name>
<gene>
    <name evidence="4" type="ORF">A5708_12875</name>
</gene>
<feature type="compositionally biased region" description="Low complexity" evidence="1">
    <location>
        <begin position="391"/>
        <end position="405"/>
    </location>
</feature>
<keyword evidence="2" id="KW-0812">Transmembrane</keyword>
<feature type="compositionally biased region" description="Polar residues" evidence="1">
    <location>
        <begin position="247"/>
        <end position="258"/>
    </location>
</feature>
<sequence length="438" mass="46737">MIRGIVGTATLALTMLGFVLGTPTAHATDQTAIDAKITQSLMYVYTSYSANLLVPGDYFADGQARWEGAVSLAFTCSGVVVDPAGFIATDGHCVDYNQMDVRQEIIKSIAIGDGNRFRGIFVDEYGRVQITQKQLDNFIYRALQEEWLIEGKDPKSPPARTVQVIQPMQPNRVISEWTTAQVVDFQAFDNEDNALLKVSNVAPLQALPVASDAPPPGTAVTASGFPGDVVSGMDKTRTQPPSFKEGSVSSHQVQQNGAARTEISAAMTNGMSGGPVIDNKTGEVIGLVDYGVYNPTWQQMESSFNFATDSAALHAFLLKNGVHLVAPTVPAQPSFPWVWIGVGGAAVLVLLSPPLVLVLRRRAKRRSVRPVDGSQLLQPVPVTQPVAQPLEATQQSPTGTQQPPSDLQSGLTTAKPDDLASIAAEVMTPTPNGTGEIK</sequence>
<keyword evidence="2" id="KW-0472">Membrane</keyword>
<dbReference type="InterPro" id="IPR043504">
    <property type="entry name" value="Peptidase_S1_PA_chymotrypsin"/>
</dbReference>
<feature type="signal peptide" evidence="3">
    <location>
        <begin position="1"/>
        <end position="27"/>
    </location>
</feature>
<dbReference type="InterPro" id="IPR039245">
    <property type="entry name" value="TYSND1/DEG15"/>
</dbReference>
<comment type="caution">
    <text evidence="4">The sequence shown here is derived from an EMBL/GenBank/DDBJ whole genome shotgun (WGS) entry which is preliminary data.</text>
</comment>
<feature type="region of interest" description="Disordered" evidence="1">
    <location>
        <begin position="391"/>
        <end position="438"/>
    </location>
</feature>
<accession>A0A1A2ZCN3</accession>
<feature type="chain" id="PRO_5008318852" description="Serine protease" evidence="3">
    <location>
        <begin position="28"/>
        <end position="438"/>
    </location>
</feature>
<evidence type="ECO:0000313" key="4">
    <source>
        <dbReference type="EMBL" id="OBI46866.1"/>
    </source>
</evidence>
<dbReference type="SUPFAM" id="SSF50494">
    <property type="entry name" value="Trypsin-like serine proteases"/>
    <property type="match status" value="1"/>
</dbReference>
<dbReference type="PANTHER" id="PTHR21004">
    <property type="entry name" value="SERINE PROTEASE-RELATED"/>
    <property type="match status" value="1"/>
</dbReference>
<proteinExistence type="predicted"/>